<protein>
    <submittedName>
        <fullName evidence="2">Uncharacterized protein</fullName>
    </submittedName>
</protein>
<dbReference type="EMBL" id="CP033133">
    <property type="protein sequence ID" value="AYO55104.1"/>
    <property type="molecule type" value="Genomic_DNA"/>
</dbReference>
<keyword evidence="1" id="KW-1133">Transmembrane helix</keyword>
<proteinExistence type="predicted"/>
<dbReference type="AlphaFoldDB" id="A0A3G2T4A8"/>
<dbReference type="RefSeq" id="WP_087552473.1">
    <property type="nucleotide sequence ID" value="NZ_CP033133.1"/>
</dbReference>
<reference evidence="2 3" key="1">
    <citation type="submission" date="2018-10" db="EMBL/GenBank/DDBJ databases">
        <title>The complete genome of Acinetobacter wuhouensis strain WCHAW010062.</title>
        <authorList>
            <person name="Hu Y."/>
            <person name="Long H."/>
            <person name="Feng Y."/>
            <person name="Zong Z."/>
        </authorList>
    </citation>
    <scope>NUCLEOTIDE SEQUENCE [LARGE SCALE GENOMIC DNA]</scope>
    <source>
        <strain evidence="2 3">WCHAW010062</strain>
    </source>
</reference>
<dbReference type="Proteomes" id="UP000279962">
    <property type="component" value="Chromosome"/>
</dbReference>
<evidence type="ECO:0000313" key="2">
    <source>
        <dbReference type="EMBL" id="AYO55104.1"/>
    </source>
</evidence>
<evidence type="ECO:0000313" key="3">
    <source>
        <dbReference type="Proteomes" id="UP000279962"/>
    </source>
</evidence>
<name>A0A3G2T4A8_9GAMM</name>
<keyword evidence="1" id="KW-0472">Membrane</keyword>
<organism evidence="2 3">
    <name type="scientific">Acinetobacter wuhouensis</name>
    <dbReference type="NCBI Taxonomy" id="1879050"/>
    <lineage>
        <taxon>Bacteria</taxon>
        <taxon>Pseudomonadati</taxon>
        <taxon>Pseudomonadota</taxon>
        <taxon>Gammaproteobacteria</taxon>
        <taxon>Moraxellales</taxon>
        <taxon>Moraxellaceae</taxon>
        <taxon>Acinetobacter</taxon>
    </lineage>
</organism>
<gene>
    <name evidence="2" type="ORF">CDG68_16205</name>
</gene>
<evidence type="ECO:0000256" key="1">
    <source>
        <dbReference type="SAM" id="Phobius"/>
    </source>
</evidence>
<feature type="transmembrane region" description="Helical" evidence="1">
    <location>
        <begin position="58"/>
        <end position="82"/>
    </location>
</feature>
<accession>A0A3G2T4A8</accession>
<keyword evidence="1" id="KW-0812">Transmembrane</keyword>
<sequence>MKCQNCKTDNIQEAIRCSNCGIKLKAETSSSAKPQQGFFIRWLKAFIGNILRPKGLKLWVIIGCTLVFLVPALVGTFFVFIAKPYLLEQHVSSVPPEKKAIVQQDLHLIEQSRHQLTAIKTEISSYYAIHHQYPRSLTALKSKPWKNEQISMNSKGYLLADIKASQAVTLVFVPFINQQKQLAWDCYLQGVDSSLADTACVEISQIQDIPIKGGSIYTN</sequence>